<protein>
    <submittedName>
        <fullName evidence="2">Ankyrin repeat-containing protein</fullName>
    </submittedName>
</protein>
<dbReference type="PANTHER" id="PTHR10622">
    <property type="entry name" value="HET DOMAIN-CONTAINING PROTEIN"/>
    <property type="match status" value="1"/>
</dbReference>
<proteinExistence type="predicted"/>
<feature type="domain" description="DUF8212" evidence="1">
    <location>
        <begin position="10"/>
        <end position="36"/>
    </location>
</feature>
<dbReference type="AlphaFoldDB" id="A0A167B1T7"/>
<dbReference type="STRING" id="1573173.A0A167B1T7"/>
<gene>
    <name evidence="2" type="ORF">CI238_01839</name>
</gene>
<evidence type="ECO:0000259" key="1">
    <source>
        <dbReference type="Pfam" id="PF26640"/>
    </source>
</evidence>
<dbReference type="InterPro" id="IPR058525">
    <property type="entry name" value="DUF8212"/>
</dbReference>
<dbReference type="Pfam" id="PF26640">
    <property type="entry name" value="DUF8212"/>
    <property type="match status" value="1"/>
</dbReference>
<comment type="caution">
    <text evidence="2">The sequence shown here is derived from an EMBL/GenBank/DDBJ whole genome shotgun (WGS) entry which is preliminary data.</text>
</comment>
<evidence type="ECO:0000313" key="3">
    <source>
        <dbReference type="Proteomes" id="UP000076584"/>
    </source>
</evidence>
<dbReference type="PANTHER" id="PTHR10622:SF12">
    <property type="entry name" value="HET DOMAIN-CONTAINING PROTEIN"/>
    <property type="match status" value="1"/>
</dbReference>
<organism evidence="2 3">
    <name type="scientific">Colletotrichum incanum</name>
    <name type="common">Soybean anthracnose fungus</name>
    <dbReference type="NCBI Taxonomy" id="1573173"/>
    <lineage>
        <taxon>Eukaryota</taxon>
        <taxon>Fungi</taxon>
        <taxon>Dikarya</taxon>
        <taxon>Ascomycota</taxon>
        <taxon>Pezizomycotina</taxon>
        <taxon>Sordariomycetes</taxon>
        <taxon>Hypocreomycetidae</taxon>
        <taxon>Glomerellales</taxon>
        <taxon>Glomerellaceae</taxon>
        <taxon>Colletotrichum</taxon>
        <taxon>Colletotrichum spaethianum species complex</taxon>
    </lineage>
</organism>
<accession>A0A167B1T7</accession>
<evidence type="ECO:0000313" key="2">
    <source>
        <dbReference type="EMBL" id="KZL80784.1"/>
    </source>
</evidence>
<name>A0A167B1T7_COLIC</name>
<sequence length="61" mass="6652">MPLLYGEEEKAFTRLQKEIIIATPDLSIFAWASKRKVTAHTTLGSGASCGILAESPQDFLV</sequence>
<dbReference type="EMBL" id="LFIW01001807">
    <property type="protein sequence ID" value="KZL80784.1"/>
    <property type="molecule type" value="Genomic_DNA"/>
</dbReference>
<dbReference type="Proteomes" id="UP000076584">
    <property type="component" value="Unassembled WGS sequence"/>
</dbReference>
<reference evidence="2 3" key="1">
    <citation type="submission" date="2015-06" db="EMBL/GenBank/DDBJ databases">
        <title>Survival trade-offs in plant roots during colonization by closely related pathogenic and mutualistic fungi.</title>
        <authorList>
            <person name="Hacquard S."/>
            <person name="Kracher B."/>
            <person name="Hiruma K."/>
            <person name="Weinman A."/>
            <person name="Muench P."/>
            <person name="Garrido Oter R."/>
            <person name="Ver Loren van Themaat E."/>
            <person name="Dallerey J.-F."/>
            <person name="Damm U."/>
            <person name="Henrissat B."/>
            <person name="Lespinet O."/>
            <person name="Thon M."/>
            <person name="Kemen E."/>
            <person name="McHardy A.C."/>
            <person name="Schulze-Lefert P."/>
            <person name="O'Connell R.J."/>
        </authorList>
    </citation>
    <scope>NUCLEOTIDE SEQUENCE [LARGE SCALE GENOMIC DNA]</scope>
    <source>
        <strain evidence="2 3">MAFF 238704</strain>
    </source>
</reference>
<keyword evidence="3" id="KW-1185">Reference proteome</keyword>